<keyword evidence="4" id="KW-0175">Coiled coil</keyword>
<sequence>MPGSTWAACSSLFRFTFFLLLALALPADASQRNLRFERLSVEEGLSQHSVMSILQDRQGFIWFGTQAGLHRYDGYRLVIFRNDANDPASIPDNFISASYEDPAGGLWFGTKGGLARHDPATGRFERFALAQPGRTVKRSVVAIVPGPDGALWLATNDGVVRFDPHTGQQRNYVSDPNNPASLRDNRVNALAFDGRGALWVGTAAGLDRLDPASGQVTRFTMAPLDDVERNAVLALSMGPRQTLWIGTAAGLEAWRIDGDVPQRRRIGAADGMRGARIRTLYHDSGAQLWVGTSSDGLKWLDPASGRFTGYRHLPQDRHSLSDNMVSALLVDHTGTLWVGTYFGGINRTDLASGGFARFGETEGMGRARVRAIVDDPAGRLWLGTSGDGLMLLDPASRTTRRFGTDAFTGKVVTALAQAGGRLWIGTPTGLAWRDARGRMGRVELGQSPGANHIQALREGRDGTLWVMTRDGLSAVTPGATAVRNWRNVPGDATSLGDNYGFALVEDRRGVLWIGTESGLERFDPVSGTFSRFRHDPDDSTSLRHSRVYHLLESRAGDLWVGTAGGLHRMVQAGGRTSFRYYPFSSQDAQSIGAILEDNDGIIWVSTTAGITRVDPVTGQTKSYNAKDGLIDGAYFVGAGRRGADGQLHFGGVSGVTSFNPADVHDNPFPPTVAITDLQVLNRSRGIHNLAAQRAITLSHRDTVISLEFAALHYADPMGNLYAYQLEGFDANWVNTGAGRRFATYTNLDPGHYVFRVRASNKDGLWSKEAATLAITITPPYWKTWWFRTLAVALVVTLSYLAYRLRIGALVTRQGLLAREVDARTGELLLQKEAAERGKREVERQKESVERAHRNIALLSEMGRMLTTNLDHEAIMLTLYQHVKALMDAPLFGVALRQGERGVLELPFAMAFGRRETPRELAFDPARHLLARCVNENRAFLLADVDAELPAYLPSAPDLGSAVALTAPATALPMPRSLLCVPVTAGERVLGALTVQSLEASAYGQVHLDMLGTLAAYVGVAMDNAEAYARLKETQVQLAAQERLASLGSLVAGVAHELNTPIGNSLLMASTLQERTHAVAAQFEATTLKRSDLADYMGAARDASQLIVRSLHNAAELVSSFRQVSVDQASAQRRRFDLAQACQEIGATLMNTVRLAGHRLDIDVPAGIAMDSFPGPLGQVIINFVNNAMLHAFDGPGGVMTLTALETDGRVALTFRDDGRGIDPAHLGRIFDPFFTTRMGQGGTGLGLNIVYNIVTTLMGGTIRVVSQPDAGTAFLLELPQKAPEALAPTVSAAP</sequence>
<comment type="catalytic activity">
    <reaction evidence="1">
        <text>ATP + protein L-histidine = ADP + protein N-phospho-L-histidine.</text>
        <dbReference type="EC" id="2.7.13.3"/>
    </reaction>
</comment>
<dbReference type="SMART" id="SM00065">
    <property type="entry name" value="GAF"/>
    <property type="match status" value="1"/>
</dbReference>
<dbReference type="CDD" id="cd00082">
    <property type="entry name" value="HisKA"/>
    <property type="match status" value="1"/>
</dbReference>
<dbReference type="InterPro" id="IPR005467">
    <property type="entry name" value="His_kinase_dom"/>
</dbReference>
<evidence type="ECO:0000256" key="2">
    <source>
        <dbReference type="ARBA" id="ARBA00012438"/>
    </source>
</evidence>
<dbReference type="PANTHER" id="PTHR43547">
    <property type="entry name" value="TWO-COMPONENT HISTIDINE KINASE"/>
    <property type="match status" value="1"/>
</dbReference>
<dbReference type="RefSeq" id="WP_183551515.1">
    <property type="nucleotide sequence ID" value="NZ_JACHBX010000001.1"/>
</dbReference>
<dbReference type="InterPro" id="IPR011123">
    <property type="entry name" value="Y_Y_Y"/>
</dbReference>
<dbReference type="Pfam" id="PF07494">
    <property type="entry name" value="Reg_prop"/>
    <property type="match status" value="4"/>
</dbReference>
<organism evidence="6 7">
    <name type="scientific">Massilia aurea</name>
    <dbReference type="NCBI Taxonomy" id="373040"/>
    <lineage>
        <taxon>Bacteria</taxon>
        <taxon>Pseudomonadati</taxon>
        <taxon>Pseudomonadota</taxon>
        <taxon>Betaproteobacteria</taxon>
        <taxon>Burkholderiales</taxon>
        <taxon>Oxalobacteraceae</taxon>
        <taxon>Telluria group</taxon>
        <taxon>Massilia</taxon>
    </lineage>
</organism>
<dbReference type="Gene3D" id="2.60.40.10">
    <property type="entry name" value="Immunoglobulins"/>
    <property type="match status" value="1"/>
</dbReference>
<dbReference type="InterPro" id="IPR036890">
    <property type="entry name" value="HATPase_C_sf"/>
</dbReference>
<dbReference type="EMBL" id="JACHBX010000001">
    <property type="protein sequence ID" value="MBB6132793.1"/>
    <property type="molecule type" value="Genomic_DNA"/>
</dbReference>
<proteinExistence type="predicted"/>
<protein>
    <recommendedName>
        <fullName evidence="2">histidine kinase</fullName>
        <ecNumber evidence="2">2.7.13.3</ecNumber>
    </recommendedName>
</protein>
<dbReference type="Pfam" id="PF02518">
    <property type="entry name" value="HATPase_c"/>
    <property type="match status" value="1"/>
</dbReference>
<dbReference type="Proteomes" id="UP000540787">
    <property type="component" value="Unassembled WGS sequence"/>
</dbReference>
<dbReference type="SUPFAM" id="SSF55874">
    <property type="entry name" value="ATPase domain of HSP90 chaperone/DNA topoisomerase II/histidine kinase"/>
    <property type="match status" value="1"/>
</dbReference>
<dbReference type="PRINTS" id="PR00344">
    <property type="entry name" value="BCTRLSENSOR"/>
</dbReference>
<feature type="coiled-coil region" evidence="4">
    <location>
        <begin position="831"/>
        <end position="861"/>
    </location>
</feature>
<evidence type="ECO:0000256" key="3">
    <source>
        <dbReference type="ARBA" id="ARBA00022553"/>
    </source>
</evidence>
<keyword evidence="7" id="KW-1185">Reference proteome</keyword>
<dbReference type="SUPFAM" id="SSF55781">
    <property type="entry name" value="GAF domain-like"/>
    <property type="match status" value="1"/>
</dbReference>
<feature type="domain" description="Histidine kinase" evidence="5">
    <location>
        <begin position="1052"/>
        <end position="1282"/>
    </location>
</feature>
<comment type="caution">
    <text evidence="6">The sequence shown here is derived from an EMBL/GenBank/DDBJ whole genome shotgun (WGS) entry which is preliminary data.</text>
</comment>
<keyword evidence="6" id="KW-0808">Transferase</keyword>
<dbReference type="Gene3D" id="2.130.10.10">
    <property type="entry name" value="YVTN repeat-like/Quinoprotein amine dehydrogenase"/>
    <property type="match status" value="3"/>
</dbReference>
<dbReference type="PROSITE" id="PS50109">
    <property type="entry name" value="HIS_KIN"/>
    <property type="match status" value="1"/>
</dbReference>
<gene>
    <name evidence="6" type="ORF">HD842_000904</name>
</gene>
<dbReference type="InterPro" id="IPR011110">
    <property type="entry name" value="Reg_prop"/>
</dbReference>
<evidence type="ECO:0000256" key="1">
    <source>
        <dbReference type="ARBA" id="ARBA00000085"/>
    </source>
</evidence>
<keyword evidence="6" id="KW-0418">Kinase</keyword>
<dbReference type="Pfam" id="PF07495">
    <property type="entry name" value="Y_Y_Y"/>
    <property type="match status" value="1"/>
</dbReference>
<dbReference type="Gene3D" id="1.10.287.130">
    <property type="match status" value="1"/>
</dbReference>
<dbReference type="InterPro" id="IPR029016">
    <property type="entry name" value="GAF-like_dom_sf"/>
</dbReference>
<dbReference type="SMART" id="SM00387">
    <property type="entry name" value="HATPase_c"/>
    <property type="match status" value="1"/>
</dbReference>
<dbReference type="Gene3D" id="3.30.450.40">
    <property type="match status" value="1"/>
</dbReference>
<dbReference type="InterPro" id="IPR013658">
    <property type="entry name" value="SGL"/>
</dbReference>
<dbReference type="InterPro" id="IPR003594">
    <property type="entry name" value="HATPase_dom"/>
</dbReference>
<accession>A0A7X0CCD8</accession>
<evidence type="ECO:0000256" key="4">
    <source>
        <dbReference type="SAM" id="Coils"/>
    </source>
</evidence>
<dbReference type="SUPFAM" id="SSF47384">
    <property type="entry name" value="Homodimeric domain of signal transducing histidine kinase"/>
    <property type="match status" value="1"/>
</dbReference>
<evidence type="ECO:0000259" key="5">
    <source>
        <dbReference type="PROSITE" id="PS50109"/>
    </source>
</evidence>
<keyword evidence="3" id="KW-0597">Phosphoprotein</keyword>
<dbReference type="GO" id="GO:0000155">
    <property type="term" value="F:phosphorelay sensor kinase activity"/>
    <property type="evidence" value="ECO:0007669"/>
    <property type="project" value="InterPro"/>
</dbReference>
<dbReference type="Pfam" id="PF08450">
    <property type="entry name" value="SGL"/>
    <property type="match status" value="1"/>
</dbReference>
<dbReference type="Pfam" id="PF13185">
    <property type="entry name" value="GAF_2"/>
    <property type="match status" value="1"/>
</dbReference>
<evidence type="ECO:0000313" key="6">
    <source>
        <dbReference type="EMBL" id="MBB6132793.1"/>
    </source>
</evidence>
<dbReference type="SUPFAM" id="SSF63829">
    <property type="entry name" value="Calcium-dependent phosphotriesterase"/>
    <property type="match status" value="4"/>
</dbReference>
<dbReference type="InterPro" id="IPR003661">
    <property type="entry name" value="HisK_dim/P_dom"/>
</dbReference>
<dbReference type="InterPro" id="IPR013783">
    <property type="entry name" value="Ig-like_fold"/>
</dbReference>
<name>A0A7X0CCD8_9BURK</name>
<dbReference type="InterPro" id="IPR015943">
    <property type="entry name" value="WD40/YVTN_repeat-like_dom_sf"/>
</dbReference>
<dbReference type="InterPro" id="IPR036097">
    <property type="entry name" value="HisK_dim/P_sf"/>
</dbReference>
<dbReference type="EC" id="2.7.13.3" evidence="2"/>
<dbReference type="InterPro" id="IPR004358">
    <property type="entry name" value="Sig_transdc_His_kin-like_C"/>
</dbReference>
<dbReference type="Gene3D" id="3.30.565.10">
    <property type="entry name" value="Histidine kinase-like ATPase, C-terminal domain"/>
    <property type="match status" value="1"/>
</dbReference>
<dbReference type="InterPro" id="IPR003018">
    <property type="entry name" value="GAF"/>
</dbReference>
<reference evidence="6 7" key="1">
    <citation type="submission" date="2020-08" db="EMBL/GenBank/DDBJ databases">
        <title>The Agave Microbiome: Exploring the role of microbial communities in plant adaptations to desert environments.</title>
        <authorList>
            <person name="Partida-Martinez L.P."/>
        </authorList>
    </citation>
    <scope>NUCLEOTIDE SEQUENCE [LARGE SCALE GENOMIC DNA]</scope>
    <source>
        <strain evidence="6 7">AT3.2</strain>
    </source>
</reference>
<dbReference type="PANTHER" id="PTHR43547:SF2">
    <property type="entry name" value="HYBRID SIGNAL TRANSDUCTION HISTIDINE KINASE C"/>
    <property type="match status" value="1"/>
</dbReference>
<evidence type="ECO:0000313" key="7">
    <source>
        <dbReference type="Proteomes" id="UP000540787"/>
    </source>
</evidence>